<organism evidence="2 3">
    <name type="scientific">Didymodactylos carnosus</name>
    <dbReference type="NCBI Taxonomy" id="1234261"/>
    <lineage>
        <taxon>Eukaryota</taxon>
        <taxon>Metazoa</taxon>
        <taxon>Spiralia</taxon>
        <taxon>Gnathifera</taxon>
        <taxon>Rotifera</taxon>
        <taxon>Eurotatoria</taxon>
        <taxon>Bdelloidea</taxon>
        <taxon>Philodinida</taxon>
        <taxon>Philodinidae</taxon>
        <taxon>Didymodactylos</taxon>
    </lineage>
</organism>
<dbReference type="EMBL" id="CAJNOK010015471">
    <property type="protein sequence ID" value="CAF1226054.1"/>
    <property type="molecule type" value="Genomic_DNA"/>
</dbReference>
<dbReference type="Proteomes" id="UP000677228">
    <property type="component" value="Unassembled WGS sequence"/>
</dbReference>
<dbReference type="AlphaFoldDB" id="A0A8S2P3S6"/>
<name>A0A8S2P3S6_9BILA</name>
<gene>
    <name evidence="1" type="ORF">OVA965_LOCUS25150</name>
    <name evidence="2" type="ORF">TMI583_LOCUS25879</name>
</gene>
<proteinExistence type="predicted"/>
<accession>A0A8S2P3S6</accession>
<feature type="non-terminal residue" evidence="2">
    <location>
        <position position="1"/>
    </location>
</feature>
<dbReference type="Proteomes" id="UP000682733">
    <property type="component" value="Unassembled WGS sequence"/>
</dbReference>
<evidence type="ECO:0000313" key="2">
    <source>
        <dbReference type="EMBL" id="CAF4034167.1"/>
    </source>
</evidence>
<reference evidence="2" key="1">
    <citation type="submission" date="2021-02" db="EMBL/GenBank/DDBJ databases">
        <authorList>
            <person name="Nowell W R."/>
        </authorList>
    </citation>
    <scope>NUCLEOTIDE SEQUENCE</scope>
</reference>
<evidence type="ECO:0000313" key="3">
    <source>
        <dbReference type="Proteomes" id="UP000682733"/>
    </source>
</evidence>
<protein>
    <submittedName>
        <fullName evidence="2">Uncharacterized protein</fullName>
    </submittedName>
</protein>
<dbReference type="EMBL" id="CAJOBA010037014">
    <property type="protein sequence ID" value="CAF4034167.1"/>
    <property type="molecule type" value="Genomic_DNA"/>
</dbReference>
<comment type="caution">
    <text evidence="2">The sequence shown here is derived from an EMBL/GenBank/DDBJ whole genome shotgun (WGS) entry which is preliminary data.</text>
</comment>
<sequence length="125" mass="14408">QLIQELLPMATEDVSKSLLNEIETIDDDTLKNHPAVSDMVTILTMFAAQLKEKKNVQGFEPVNKTFERWELCLKVLLVVLDHRKIEQETCIIEKSLNLKCIVVVSSVFLTHHLLMMNYLRKNKGD</sequence>
<evidence type="ECO:0000313" key="1">
    <source>
        <dbReference type="EMBL" id="CAF1226054.1"/>
    </source>
</evidence>